<dbReference type="Proteomes" id="UP001476798">
    <property type="component" value="Unassembled WGS sequence"/>
</dbReference>
<comment type="similarity">
    <text evidence="5">Belongs to the flavin monoamine oxidase family.</text>
</comment>
<comment type="cofactor">
    <cofactor evidence="1 5">
        <name>FAD</name>
        <dbReference type="ChEBI" id="CHEBI:57692"/>
    </cofactor>
</comment>
<name>A0ABV0MRE5_9TELE</name>
<sequence>MWNPIVYMDFNNLFRTMDEMGKEIPREAPWRAPHALEWDNMTMQQLFDKICWTSAVRHFATLFVNVNVTSEPHEVSALWFLWYVKQCGGTMRIFSTTNGGQVCIQGLAFV</sequence>
<dbReference type="EC" id="1.4.3.-" evidence="5"/>
<dbReference type="InterPro" id="IPR001613">
    <property type="entry name" value="Flavin_amine_oxidase"/>
</dbReference>
<keyword evidence="5" id="KW-0285">Flavoprotein</keyword>
<evidence type="ECO:0000256" key="4">
    <source>
        <dbReference type="ARBA" id="ARBA00023136"/>
    </source>
</evidence>
<organism evidence="6 7">
    <name type="scientific">Goodea atripinnis</name>
    <dbReference type="NCBI Taxonomy" id="208336"/>
    <lineage>
        <taxon>Eukaryota</taxon>
        <taxon>Metazoa</taxon>
        <taxon>Chordata</taxon>
        <taxon>Craniata</taxon>
        <taxon>Vertebrata</taxon>
        <taxon>Euteleostomi</taxon>
        <taxon>Actinopterygii</taxon>
        <taxon>Neopterygii</taxon>
        <taxon>Teleostei</taxon>
        <taxon>Neoteleostei</taxon>
        <taxon>Acanthomorphata</taxon>
        <taxon>Ovalentaria</taxon>
        <taxon>Atherinomorphae</taxon>
        <taxon>Cyprinodontiformes</taxon>
        <taxon>Goodeidae</taxon>
        <taxon>Goodea</taxon>
    </lineage>
</organism>
<keyword evidence="5" id="KW-0274">FAD</keyword>
<evidence type="ECO:0000313" key="7">
    <source>
        <dbReference type="Proteomes" id="UP001476798"/>
    </source>
</evidence>
<dbReference type="InterPro" id="IPR036188">
    <property type="entry name" value="FAD/NAD-bd_sf"/>
</dbReference>
<gene>
    <name evidence="6" type="ORF">GOODEAATRI_011791</name>
</gene>
<evidence type="ECO:0000256" key="1">
    <source>
        <dbReference type="ARBA" id="ARBA00001974"/>
    </source>
</evidence>
<accession>A0ABV0MRE5</accession>
<dbReference type="Gene3D" id="3.90.660.10">
    <property type="match status" value="1"/>
</dbReference>
<keyword evidence="4" id="KW-0472">Membrane</keyword>
<evidence type="ECO:0000256" key="2">
    <source>
        <dbReference type="ARBA" id="ARBA00004304"/>
    </source>
</evidence>
<dbReference type="SUPFAM" id="SSF51905">
    <property type="entry name" value="FAD/NAD(P)-binding domain"/>
    <property type="match status" value="1"/>
</dbReference>
<keyword evidence="7" id="KW-1185">Reference proteome</keyword>
<reference evidence="6 7" key="1">
    <citation type="submission" date="2021-06" db="EMBL/GenBank/DDBJ databases">
        <authorList>
            <person name="Palmer J.M."/>
        </authorList>
    </citation>
    <scope>NUCLEOTIDE SEQUENCE [LARGE SCALE GENOMIC DNA]</scope>
    <source>
        <strain evidence="6 7">GA_2019</strain>
        <tissue evidence="6">Muscle</tissue>
    </source>
</reference>
<dbReference type="PANTHER" id="PTHR43563">
    <property type="entry name" value="AMINE OXIDASE"/>
    <property type="match status" value="1"/>
</dbReference>
<dbReference type="EMBL" id="JAHRIO010010732">
    <property type="protein sequence ID" value="MEQ2161663.1"/>
    <property type="molecule type" value="Genomic_DNA"/>
</dbReference>
<dbReference type="PANTHER" id="PTHR43563:SF11">
    <property type="entry name" value="AMINE OXIDASE [FLAVIN-CONTAINING] A"/>
    <property type="match status" value="1"/>
</dbReference>
<proteinExistence type="inferred from homology"/>
<evidence type="ECO:0000313" key="6">
    <source>
        <dbReference type="EMBL" id="MEQ2161663.1"/>
    </source>
</evidence>
<comment type="subcellular location">
    <subcellularLocation>
        <location evidence="2">Mitochondrion membrane</location>
        <topology evidence="2">Single-pass membrane protein</topology>
    </subcellularLocation>
</comment>
<dbReference type="InterPro" id="IPR050703">
    <property type="entry name" value="Flavin_MAO"/>
</dbReference>
<dbReference type="PRINTS" id="PR00757">
    <property type="entry name" value="AMINEOXDASEF"/>
</dbReference>
<keyword evidence="3 5" id="KW-0560">Oxidoreductase</keyword>
<comment type="caution">
    <text evidence="6">The sequence shown here is derived from an EMBL/GenBank/DDBJ whole genome shotgun (WGS) entry which is preliminary data.</text>
</comment>
<evidence type="ECO:0000256" key="5">
    <source>
        <dbReference type="RuleBase" id="RU362067"/>
    </source>
</evidence>
<evidence type="ECO:0000256" key="3">
    <source>
        <dbReference type="ARBA" id="ARBA00023002"/>
    </source>
</evidence>
<protein>
    <recommendedName>
        <fullName evidence="5">Amine oxidase</fullName>
        <ecNumber evidence="5">1.4.3.-</ecNumber>
    </recommendedName>
</protein>